<sequence length="1201" mass="133405">MSPVTQANDVRRYFDLAAELPIEDQQTFLARECGDPIVRRRVLDLLAVDQISAADQTTTEQQVPQTRSDSQPRPALAVPGFEIVDQLGEGGMGIVFLARQISLKRWVALKMVRAGTYADAKVLSRFQSEAEAVAQLQHPHIVQIYDIGSIDGHPYFTMEFIDGPTLAARIAGRPQPVEEAISTLIALSQAIQFMHQRGILHRDLKPANVLLASSGPKIADFGLAKNQSNEAGWTQTGAVFGTPGYMAPEQASGNHEAIGPATDVYALGVILYEMLTGTIPFRGKTTAETLELVRNHDPVPPSRFGQRLSRDLETICLTALAKEPQRRYASAAAFAIDLQLLQAGEPIRARRERVTDKIVRRLRRSPAFYGAILIAAFGLLFAGVAGWNNRQTQAENRLRQTIQERLAGDDLLETDVVALEKLIGQLAETAPSDGLKHRDALGRRLAELITDHLGHERLEKADFAAIESKLKLLKNRLPSVADELSMRMNERRVQLQRVVELQAPFAEIPPVLSGTHLVTTDGTLTNDPKDSKGSAVVLTTEPCIGNLRCEVTLWLANPQEPFSAGILLNAHQEGTKSHAFVVTRAGQVTMASIVRNGVVQRQMEIQLSSPILRIMAERDGETLALQVLSNDQPLGKLTFQDVFAIAGSNAGNFAIAWPRRARLEAFSAWRQSLSFAASSLERGDNEYEHGNFKVAVEDYRHVAETNQDSRVRDEAKYKEALCLLGLGNEHEAERLFTGIATGRGNPRWVLLARIQLVMLCVQANRVDEMQEWLESLRAEFGLEQIASLVPHATRMRIRDAYRVSGGLEFLRPDPKRTTKLEQGILLDELCDITIAQRYLTQRMLLRAYHADGKYAQALELAERMSSEFAQMDDPHFYEEYMWLLCLQDRVTQAKKASADWLRKGHQDQVALLAAVRLDVKLGNWDQAAARIDEYFLRFPQSDSSHPNDVGAAWLMRGLLLDRKGETDAARQTWRKGYLAMKEAERHWEHRSHNLHTLYKVVLGSLSDSLSDADEDVIVTSVVFGGNTAFSVLRGTFQLPAGSLRKAWQTSRGKEAAMDLGFFRVGFDDLFQTSLVVVALSVACDGIHEEAWSPDLEEHLWQAGRSLVQSFLAGKHSTAQLLQLALAWKGNTSVIGWSGISPSLSPVIRGPLALALGHRFQKLGRVQDSRMFFESAAADAMTTNNDELQRLAEQGRQQTIPK</sequence>
<feature type="domain" description="Protein kinase" evidence="7">
    <location>
        <begin position="81"/>
        <end position="341"/>
    </location>
</feature>
<evidence type="ECO:0000256" key="1">
    <source>
        <dbReference type="ARBA" id="ARBA00022679"/>
    </source>
</evidence>
<proteinExistence type="predicted"/>
<evidence type="ECO:0000256" key="5">
    <source>
        <dbReference type="PROSITE-ProRule" id="PRU10141"/>
    </source>
</evidence>
<dbReference type="Proteomes" id="UP000315017">
    <property type="component" value="Chromosome"/>
</dbReference>
<reference evidence="8 9" key="1">
    <citation type="submission" date="2019-02" db="EMBL/GenBank/DDBJ databases">
        <title>Deep-cultivation of Planctomycetes and their phenomic and genomic characterization uncovers novel biology.</title>
        <authorList>
            <person name="Wiegand S."/>
            <person name="Jogler M."/>
            <person name="Boedeker C."/>
            <person name="Pinto D."/>
            <person name="Vollmers J."/>
            <person name="Rivas-Marin E."/>
            <person name="Kohn T."/>
            <person name="Peeters S.H."/>
            <person name="Heuer A."/>
            <person name="Rast P."/>
            <person name="Oberbeckmann S."/>
            <person name="Bunk B."/>
            <person name="Jeske O."/>
            <person name="Meyerdierks A."/>
            <person name="Storesund J.E."/>
            <person name="Kallscheuer N."/>
            <person name="Luecker S."/>
            <person name="Lage O.M."/>
            <person name="Pohl T."/>
            <person name="Merkel B.J."/>
            <person name="Hornburger P."/>
            <person name="Mueller R.-W."/>
            <person name="Bruemmer F."/>
            <person name="Labrenz M."/>
            <person name="Spormann A.M."/>
            <person name="Op den Camp H."/>
            <person name="Overmann J."/>
            <person name="Amann R."/>
            <person name="Jetten M.S.M."/>
            <person name="Mascher T."/>
            <person name="Medema M.H."/>
            <person name="Devos D.P."/>
            <person name="Kaster A.-K."/>
            <person name="Ovreas L."/>
            <person name="Rohde M."/>
            <person name="Galperin M.Y."/>
            <person name="Jogler C."/>
        </authorList>
    </citation>
    <scope>NUCLEOTIDE SEQUENCE [LARGE SCALE GENOMIC DNA]</scope>
    <source>
        <strain evidence="8 9">ETA_A8</strain>
    </source>
</reference>
<dbReference type="Gene3D" id="1.25.40.10">
    <property type="entry name" value="Tetratricopeptide repeat domain"/>
    <property type="match status" value="2"/>
</dbReference>
<dbReference type="InterPro" id="IPR008271">
    <property type="entry name" value="Ser/Thr_kinase_AS"/>
</dbReference>
<dbReference type="CDD" id="cd14014">
    <property type="entry name" value="STKc_PknB_like"/>
    <property type="match status" value="1"/>
</dbReference>
<dbReference type="Pfam" id="PF00069">
    <property type="entry name" value="Pkinase"/>
    <property type="match status" value="1"/>
</dbReference>
<accession>A0A517YF19</accession>
<dbReference type="GO" id="GO:0004674">
    <property type="term" value="F:protein serine/threonine kinase activity"/>
    <property type="evidence" value="ECO:0007669"/>
    <property type="project" value="UniProtKB-EC"/>
</dbReference>
<dbReference type="PROSITE" id="PS00107">
    <property type="entry name" value="PROTEIN_KINASE_ATP"/>
    <property type="match status" value="1"/>
</dbReference>
<dbReference type="PANTHER" id="PTHR43289">
    <property type="entry name" value="MITOGEN-ACTIVATED PROTEIN KINASE KINASE KINASE 20-RELATED"/>
    <property type="match status" value="1"/>
</dbReference>
<keyword evidence="2 5" id="KW-0547">Nucleotide-binding</keyword>
<keyword evidence="6" id="KW-0812">Transmembrane</keyword>
<evidence type="ECO:0000313" key="9">
    <source>
        <dbReference type="Proteomes" id="UP000315017"/>
    </source>
</evidence>
<dbReference type="AlphaFoldDB" id="A0A517YF19"/>
<evidence type="ECO:0000256" key="3">
    <source>
        <dbReference type="ARBA" id="ARBA00022777"/>
    </source>
</evidence>
<dbReference type="Gene3D" id="3.30.200.20">
    <property type="entry name" value="Phosphorylase Kinase, domain 1"/>
    <property type="match status" value="1"/>
</dbReference>
<keyword evidence="3 8" id="KW-0418">Kinase</keyword>
<evidence type="ECO:0000256" key="4">
    <source>
        <dbReference type="ARBA" id="ARBA00022840"/>
    </source>
</evidence>
<dbReference type="Gene3D" id="1.10.510.10">
    <property type="entry name" value="Transferase(Phosphotransferase) domain 1"/>
    <property type="match status" value="1"/>
</dbReference>
<feature type="transmembrane region" description="Helical" evidence="6">
    <location>
        <begin position="367"/>
        <end position="387"/>
    </location>
</feature>
<keyword evidence="4 5" id="KW-0067">ATP-binding</keyword>
<gene>
    <name evidence="8" type="primary">pknB_13</name>
    <name evidence="8" type="ORF">ETAA8_39250</name>
</gene>
<dbReference type="InterPro" id="IPR011990">
    <property type="entry name" value="TPR-like_helical_dom_sf"/>
</dbReference>
<dbReference type="KEGG" id="aagg:ETAA8_39250"/>
<dbReference type="EC" id="2.7.11.1" evidence="8"/>
<keyword evidence="6" id="KW-1133">Transmembrane helix</keyword>
<keyword evidence="6" id="KW-0472">Membrane</keyword>
<keyword evidence="9" id="KW-1185">Reference proteome</keyword>
<dbReference type="SUPFAM" id="SSF48452">
    <property type="entry name" value="TPR-like"/>
    <property type="match status" value="1"/>
</dbReference>
<dbReference type="InterPro" id="IPR011009">
    <property type="entry name" value="Kinase-like_dom_sf"/>
</dbReference>
<evidence type="ECO:0000259" key="7">
    <source>
        <dbReference type="PROSITE" id="PS50011"/>
    </source>
</evidence>
<dbReference type="InterPro" id="IPR000719">
    <property type="entry name" value="Prot_kinase_dom"/>
</dbReference>
<dbReference type="SMART" id="SM00220">
    <property type="entry name" value="S_TKc"/>
    <property type="match status" value="1"/>
</dbReference>
<dbReference type="GO" id="GO:0005524">
    <property type="term" value="F:ATP binding"/>
    <property type="evidence" value="ECO:0007669"/>
    <property type="project" value="UniProtKB-UniRule"/>
</dbReference>
<evidence type="ECO:0000256" key="6">
    <source>
        <dbReference type="SAM" id="Phobius"/>
    </source>
</evidence>
<dbReference type="EMBL" id="CP036274">
    <property type="protein sequence ID" value="QDU28820.1"/>
    <property type="molecule type" value="Genomic_DNA"/>
</dbReference>
<feature type="binding site" evidence="5">
    <location>
        <position position="110"/>
    </location>
    <ligand>
        <name>ATP</name>
        <dbReference type="ChEBI" id="CHEBI:30616"/>
    </ligand>
</feature>
<dbReference type="PROSITE" id="PS00108">
    <property type="entry name" value="PROTEIN_KINASE_ST"/>
    <property type="match status" value="1"/>
</dbReference>
<evidence type="ECO:0000313" key="8">
    <source>
        <dbReference type="EMBL" id="QDU28820.1"/>
    </source>
</evidence>
<keyword evidence="1 8" id="KW-0808">Transferase</keyword>
<protein>
    <submittedName>
        <fullName evidence="8">Serine/threonine-protein kinase PknB</fullName>
        <ecNumber evidence="8">2.7.11.1</ecNumber>
    </submittedName>
</protein>
<dbReference type="PROSITE" id="PS50011">
    <property type="entry name" value="PROTEIN_KINASE_DOM"/>
    <property type="match status" value="1"/>
</dbReference>
<dbReference type="SUPFAM" id="SSF56112">
    <property type="entry name" value="Protein kinase-like (PK-like)"/>
    <property type="match status" value="1"/>
</dbReference>
<evidence type="ECO:0000256" key="2">
    <source>
        <dbReference type="ARBA" id="ARBA00022741"/>
    </source>
</evidence>
<dbReference type="PANTHER" id="PTHR43289:SF6">
    <property type="entry name" value="SERINE_THREONINE-PROTEIN KINASE NEKL-3"/>
    <property type="match status" value="1"/>
</dbReference>
<name>A0A517YF19_9BACT</name>
<dbReference type="InterPro" id="IPR017441">
    <property type="entry name" value="Protein_kinase_ATP_BS"/>
</dbReference>
<organism evidence="8 9">
    <name type="scientific">Anatilimnocola aggregata</name>
    <dbReference type="NCBI Taxonomy" id="2528021"/>
    <lineage>
        <taxon>Bacteria</taxon>
        <taxon>Pseudomonadati</taxon>
        <taxon>Planctomycetota</taxon>
        <taxon>Planctomycetia</taxon>
        <taxon>Pirellulales</taxon>
        <taxon>Pirellulaceae</taxon>
        <taxon>Anatilimnocola</taxon>
    </lineage>
</organism>